<keyword evidence="2" id="KW-1185">Reference proteome</keyword>
<name>A0A0A0AQ19_CHAVO</name>
<dbReference type="AlphaFoldDB" id="A0A0A0AQ19"/>
<feature type="non-terminal residue" evidence="1">
    <location>
        <position position="1"/>
    </location>
</feature>
<proteinExistence type="predicted"/>
<reference evidence="2" key="1">
    <citation type="journal article" date="2014" name="Science">
        <title>Comparative genomics reveals insights into avian genome evolution and adaptation.</title>
        <authorList>
            <consortium name="Avian Genome Consortium"/>
            <person name="Zhang G."/>
            <person name="Li C."/>
            <person name="Li Q."/>
            <person name="Li B."/>
            <person name="Larkin D.M."/>
            <person name="Lee C."/>
            <person name="Storz J.F."/>
            <person name="Antunes A."/>
            <person name="Greenwold M.J."/>
            <person name="Meredith R.W."/>
            <person name="Odeen A."/>
            <person name="Cui J."/>
            <person name="Zhou Q."/>
            <person name="Xu L."/>
            <person name="Pan H."/>
            <person name="Wang Z."/>
            <person name="Jin L."/>
            <person name="Zhang P."/>
            <person name="Hu H."/>
            <person name="Yang W."/>
            <person name="Hu J."/>
            <person name="Xiao J."/>
            <person name="Yang Z."/>
            <person name="Liu Y."/>
            <person name="Xie Q."/>
            <person name="Yu H."/>
            <person name="Lian J."/>
            <person name="Wen P."/>
            <person name="Zhang F."/>
            <person name="Li H."/>
            <person name="Zeng Y."/>
            <person name="Xiong Z."/>
            <person name="Liu S."/>
            <person name="Zhou L."/>
            <person name="Huang Z."/>
            <person name="An N."/>
            <person name="Wang J."/>
            <person name="Zheng Q."/>
            <person name="Xiong Y."/>
            <person name="Wang G."/>
            <person name="Wang B."/>
            <person name="Wang J."/>
            <person name="Fan Y."/>
            <person name="da Fonseca R.R."/>
            <person name="Alfaro-Nunez A."/>
            <person name="Schubert M."/>
            <person name="Orlando L."/>
            <person name="Mourier T."/>
            <person name="Howard J.T."/>
            <person name="Ganapathy G."/>
            <person name="Pfenning A."/>
            <person name="Whitney O."/>
            <person name="Rivas M.V."/>
            <person name="Hara E."/>
            <person name="Smith J."/>
            <person name="Farre M."/>
            <person name="Narayan J."/>
            <person name="Slavov G."/>
            <person name="Romanov M.N."/>
            <person name="Borges R."/>
            <person name="Machado J.P."/>
            <person name="Khan I."/>
            <person name="Springer M.S."/>
            <person name="Gatesy J."/>
            <person name="Hoffmann F.G."/>
            <person name="Opazo J.C."/>
            <person name="Hastad O."/>
            <person name="Sawyer R.H."/>
            <person name="Kim H."/>
            <person name="Kim K.W."/>
            <person name="Kim H.J."/>
            <person name="Cho S."/>
            <person name="Li N."/>
            <person name="Huang Y."/>
            <person name="Bruford M.W."/>
            <person name="Zhan X."/>
            <person name="Dixon A."/>
            <person name="Bertelsen M.F."/>
            <person name="Derryberry E."/>
            <person name="Warren W."/>
            <person name="Wilson R.K."/>
            <person name="Li S."/>
            <person name="Ray D.A."/>
            <person name="Green R.E."/>
            <person name="O'Brien S.J."/>
            <person name="Griffin D."/>
            <person name="Johnson W.E."/>
            <person name="Haussler D."/>
            <person name="Ryder O.A."/>
            <person name="Willerslev E."/>
            <person name="Graves G.R."/>
            <person name="Alstrom P."/>
            <person name="Fjeldsa J."/>
            <person name="Mindell D.P."/>
            <person name="Edwards S.V."/>
            <person name="Braun E.L."/>
            <person name="Rahbek C."/>
            <person name="Burt D.W."/>
            <person name="Houde P."/>
            <person name="Zhang Y."/>
            <person name="Yang H."/>
            <person name="Wang J."/>
            <person name="Jarvis E.D."/>
            <person name="Gilbert M.T."/>
            <person name="Wang J."/>
        </authorList>
    </citation>
    <scope>NUCLEOTIDE SEQUENCE [LARGE SCALE GENOMIC DNA]</scope>
</reference>
<accession>A0A0A0AQ19</accession>
<evidence type="ECO:0000313" key="2">
    <source>
        <dbReference type="Proteomes" id="UP000053858"/>
    </source>
</evidence>
<organism evidence="1 2">
    <name type="scientific">Charadrius vociferus</name>
    <name type="common">Killdeer</name>
    <name type="synonym">Aegialitis vocifera</name>
    <dbReference type="NCBI Taxonomy" id="50402"/>
    <lineage>
        <taxon>Eukaryota</taxon>
        <taxon>Metazoa</taxon>
        <taxon>Chordata</taxon>
        <taxon>Craniata</taxon>
        <taxon>Vertebrata</taxon>
        <taxon>Euteleostomi</taxon>
        <taxon>Archelosauria</taxon>
        <taxon>Archosauria</taxon>
        <taxon>Dinosauria</taxon>
        <taxon>Saurischia</taxon>
        <taxon>Theropoda</taxon>
        <taxon>Coelurosauria</taxon>
        <taxon>Aves</taxon>
        <taxon>Neognathae</taxon>
        <taxon>Neoaves</taxon>
        <taxon>Charadriiformes</taxon>
        <taxon>Charadriidae</taxon>
        <taxon>Charadrius</taxon>
    </lineage>
</organism>
<feature type="non-terminal residue" evidence="1">
    <location>
        <position position="97"/>
    </location>
</feature>
<dbReference type="Proteomes" id="UP000053858">
    <property type="component" value="Unassembled WGS sequence"/>
</dbReference>
<dbReference type="EMBL" id="KL872712">
    <property type="protein sequence ID" value="KGL96644.1"/>
    <property type="molecule type" value="Genomic_DNA"/>
</dbReference>
<protein>
    <submittedName>
        <fullName evidence="1">Uncharacterized protein</fullName>
    </submittedName>
</protein>
<evidence type="ECO:0000313" key="1">
    <source>
        <dbReference type="EMBL" id="KGL96644.1"/>
    </source>
</evidence>
<gene>
    <name evidence="1" type="ORF">N301_15325</name>
</gene>
<sequence length="97" mass="11038">FKWVWGPQYLTKPLPHCRCWREHQRDCSTSKEAAAKSCAVPDLRQQLPLVIQRQEAQGSCQSSTKDSTAGLGCWDPAELELREMGGAFLFCCRKPPW</sequence>